<sequence length="164" mass="17802">MKSKITIACTFAFLAGCTTVGHPYPFPKDSEPAAELQIQGARVYLLTLNEKGCYTGKTYVDGRPGAMPVKVVPDSPLVISYEENVCMMPAIFTPQKDTHYLLVATEGAKPPDPSTSFLASLARAPERQCAVGVFELDSEGHPLKPVKVTAVRPRQTGLTCIKFR</sequence>
<dbReference type="Proteomes" id="UP000283709">
    <property type="component" value="Unassembled WGS sequence"/>
</dbReference>
<accession>A0A3R7E5Z9</accession>
<reference evidence="1 2" key="1">
    <citation type="submission" date="2016-07" db="EMBL/GenBank/DDBJ databases">
        <title>Genome analysis of Burkholderia fungorum ES3-20.</title>
        <authorList>
            <person name="Xu D."/>
            <person name="Yao R."/>
            <person name="Zheng S."/>
        </authorList>
    </citation>
    <scope>NUCLEOTIDE SEQUENCE [LARGE SCALE GENOMIC DNA]</scope>
    <source>
        <strain evidence="1 2">ES3-20</strain>
    </source>
</reference>
<dbReference type="AlphaFoldDB" id="A0A3R7E5Z9"/>
<gene>
    <name evidence="1" type="ORF">BCY88_27900</name>
</gene>
<protein>
    <recommendedName>
        <fullName evidence="3">Lipoprotein</fullName>
    </recommendedName>
</protein>
<evidence type="ECO:0000313" key="2">
    <source>
        <dbReference type="Proteomes" id="UP000283709"/>
    </source>
</evidence>
<name>A0A3R7E5Z9_9BURK</name>
<dbReference type="PROSITE" id="PS51257">
    <property type="entry name" value="PROKAR_LIPOPROTEIN"/>
    <property type="match status" value="1"/>
</dbReference>
<dbReference type="EMBL" id="MCAS01000017">
    <property type="protein sequence ID" value="RKF45020.1"/>
    <property type="molecule type" value="Genomic_DNA"/>
</dbReference>
<dbReference type="OrthoDB" id="9094831at2"/>
<evidence type="ECO:0000313" key="1">
    <source>
        <dbReference type="EMBL" id="RKF45020.1"/>
    </source>
</evidence>
<proteinExistence type="predicted"/>
<organism evidence="1 2">
    <name type="scientific">Paraburkholderia fungorum</name>
    <dbReference type="NCBI Taxonomy" id="134537"/>
    <lineage>
        <taxon>Bacteria</taxon>
        <taxon>Pseudomonadati</taxon>
        <taxon>Pseudomonadota</taxon>
        <taxon>Betaproteobacteria</taxon>
        <taxon>Burkholderiales</taxon>
        <taxon>Burkholderiaceae</taxon>
        <taxon>Paraburkholderia</taxon>
    </lineage>
</organism>
<evidence type="ECO:0008006" key="3">
    <source>
        <dbReference type="Google" id="ProtNLM"/>
    </source>
</evidence>
<comment type="caution">
    <text evidence="1">The sequence shown here is derived from an EMBL/GenBank/DDBJ whole genome shotgun (WGS) entry which is preliminary data.</text>
</comment>
<dbReference type="RefSeq" id="WP_120345607.1">
    <property type="nucleotide sequence ID" value="NZ_MCAS01000017.1"/>
</dbReference>